<dbReference type="Proteomes" id="UP000823775">
    <property type="component" value="Unassembled WGS sequence"/>
</dbReference>
<sequence>MRSYSDGSRRRQAQRYVALHASPDSPPHEVLTIMQLKVRMLLREKLFGVQQQLKCKDIFCLVVPSKYTLPTSLKSLTLISTHLPWEDMENIVMLQNLEELKIKSDGFDGAVWRSLNDEEIFNQLKFLLINVKYLKQWEAGSV</sequence>
<dbReference type="EMBL" id="JACEIK010005480">
    <property type="protein sequence ID" value="MCE0481610.1"/>
    <property type="molecule type" value="Genomic_DNA"/>
</dbReference>
<protein>
    <submittedName>
        <fullName evidence="1">Uncharacterized protein</fullName>
    </submittedName>
</protein>
<proteinExistence type="predicted"/>
<comment type="caution">
    <text evidence="1">The sequence shown here is derived from an EMBL/GenBank/DDBJ whole genome shotgun (WGS) entry which is preliminary data.</text>
</comment>
<dbReference type="PANTHER" id="PTHR15140">
    <property type="entry name" value="TUBULIN-SPECIFIC CHAPERONE E"/>
    <property type="match status" value="1"/>
</dbReference>
<reference evidence="1 2" key="1">
    <citation type="journal article" date="2021" name="BMC Genomics">
        <title>Datura genome reveals duplications of psychoactive alkaloid biosynthetic genes and high mutation rate following tissue culture.</title>
        <authorList>
            <person name="Rajewski A."/>
            <person name="Carter-House D."/>
            <person name="Stajich J."/>
            <person name="Litt A."/>
        </authorList>
    </citation>
    <scope>NUCLEOTIDE SEQUENCE [LARGE SCALE GENOMIC DNA]</scope>
    <source>
        <strain evidence="1">AR-01</strain>
    </source>
</reference>
<gene>
    <name evidence="1" type="ORF">HAX54_039485</name>
</gene>
<accession>A0ABS8VPH8</accession>
<dbReference type="PANTHER" id="PTHR15140:SF37">
    <property type="entry name" value="UBIQUITIN-LIKE DOMAIN-CONTAINING PROTEIN"/>
    <property type="match status" value="1"/>
</dbReference>
<name>A0ABS8VPH8_DATST</name>
<organism evidence="1 2">
    <name type="scientific">Datura stramonium</name>
    <name type="common">Jimsonweed</name>
    <name type="synonym">Common thornapple</name>
    <dbReference type="NCBI Taxonomy" id="4076"/>
    <lineage>
        <taxon>Eukaryota</taxon>
        <taxon>Viridiplantae</taxon>
        <taxon>Streptophyta</taxon>
        <taxon>Embryophyta</taxon>
        <taxon>Tracheophyta</taxon>
        <taxon>Spermatophyta</taxon>
        <taxon>Magnoliopsida</taxon>
        <taxon>eudicotyledons</taxon>
        <taxon>Gunneridae</taxon>
        <taxon>Pentapetalae</taxon>
        <taxon>asterids</taxon>
        <taxon>lamiids</taxon>
        <taxon>Solanales</taxon>
        <taxon>Solanaceae</taxon>
        <taxon>Solanoideae</taxon>
        <taxon>Datureae</taxon>
        <taxon>Datura</taxon>
    </lineage>
</organism>
<evidence type="ECO:0000313" key="1">
    <source>
        <dbReference type="EMBL" id="MCE0481610.1"/>
    </source>
</evidence>
<evidence type="ECO:0000313" key="2">
    <source>
        <dbReference type="Proteomes" id="UP000823775"/>
    </source>
</evidence>
<keyword evidence="2" id="KW-1185">Reference proteome</keyword>